<feature type="signal peptide" evidence="2">
    <location>
        <begin position="1"/>
        <end position="24"/>
    </location>
</feature>
<dbReference type="Proteomes" id="UP000199424">
    <property type="component" value="Unassembled WGS sequence"/>
</dbReference>
<accession>A0A1I6GIK3</accession>
<evidence type="ECO:0000259" key="3">
    <source>
        <dbReference type="Pfam" id="PF13505"/>
    </source>
</evidence>
<dbReference type="RefSeq" id="WP_092855455.1">
    <property type="nucleotide sequence ID" value="NZ_FOYU01000001.1"/>
</dbReference>
<reference evidence="5" key="1">
    <citation type="submission" date="2016-10" db="EMBL/GenBank/DDBJ databases">
        <authorList>
            <person name="Varghese N."/>
            <person name="Submissions S."/>
        </authorList>
    </citation>
    <scope>NUCLEOTIDE SEQUENCE [LARGE SCALE GENOMIC DNA]</scope>
    <source>
        <strain evidence="5">CGMCC 1.7285</strain>
    </source>
</reference>
<keyword evidence="5" id="KW-1185">Reference proteome</keyword>
<keyword evidence="1 2" id="KW-0732">Signal</keyword>
<dbReference type="InterPro" id="IPR011250">
    <property type="entry name" value="OMP/PagP_B-barrel"/>
</dbReference>
<dbReference type="InterPro" id="IPR027385">
    <property type="entry name" value="Beta-barrel_OMP"/>
</dbReference>
<evidence type="ECO:0000256" key="1">
    <source>
        <dbReference type="ARBA" id="ARBA00022729"/>
    </source>
</evidence>
<evidence type="ECO:0000313" key="5">
    <source>
        <dbReference type="Proteomes" id="UP000199424"/>
    </source>
</evidence>
<name>A0A1I6GIK3_9GAMM</name>
<sequence>MLLNKKIAQLVAISSLVISPLAFANEDATPSFDHVGASYVSYDILDESLTGFGLHVEKSFNEHVFFSAKHTDVSEEFALVTDQGTVNTELSALLTHGNLGYKFFNNGSTVVYGSVGYTRMKISANATDSSGALFGEVSEGESGVNAQLGLRSRFASNVEVDLAIRHIDIADETDQEVSLLARYYGQQNLSFFAGYSRLDSESSSLNLGVSYHF</sequence>
<feature type="domain" description="Outer membrane protein beta-barrel" evidence="3">
    <location>
        <begin position="20"/>
        <end position="213"/>
    </location>
</feature>
<protein>
    <submittedName>
        <fullName evidence="4">Outer membrane protein beta-barrel domain-containing protein</fullName>
    </submittedName>
</protein>
<feature type="chain" id="PRO_5011659415" evidence="2">
    <location>
        <begin position="25"/>
        <end position="213"/>
    </location>
</feature>
<dbReference type="SUPFAM" id="SSF56925">
    <property type="entry name" value="OMPA-like"/>
    <property type="match status" value="1"/>
</dbReference>
<dbReference type="Pfam" id="PF13505">
    <property type="entry name" value="OMP_b-brl"/>
    <property type="match status" value="1"/>
</dbReference>
<dbReference type="Gene3D" id="2.40.160.20">
    <property type="match status" value="1"/>
</dbReference>
<dbReference type="EMBL" id="FOYU01000001">
    <property type="protein sequence ID" value="SFR42053.1"/>
    <property type="molecule type" value="Genomic_DNA"/>
</dbReference>
<evidence type="ECO:0000313" key="4">
    <source>
        <dbReference type="EMBL" id="SFR42053.1"/>
    </source>
</evidence>
<proteinExistence type="predicted"/>
<dbReference type="AlphaFoldDB" id="A0A1I6GIK3"/>
<gene>
    <name evidence="4" type="ORF">SAMN04488070_0776</name>
</gene>
<evidence type="ECO:0000256" key="2">
    <source>
        <dbReference type="SAM" id="SignalP"/>
    </source>
</evidence>
<organism evidence="4 5">
    <name type="scientific">Pseudidiomarina maritima</name>
    <dbReference type="NCBI Taxonomy" id="519453"/>
    <lineage>
        <taxon>Bacteria</taxon>
        <taxon>Pseudomonadati</taxon>
        <taxon>Pseudomonadota</taxon>
        <taxon>Gammaproteobacteria</taxon>
        <taxon>Alteromonadales</taxon>
        <taxon>Idiomarinaceae</taxon>
        <taxon>Pseudidiomarina</taxon>
    </lineage>
</organism>